<dbReference type="Pfam" id="PF01547">
    <property type="entry name" value="SBP_bac_1"/>
    <property type="match status" value="1"/>
</dbReference>
<evidence type="ECO:0000256" key="7">
    <source>
        <dbReference type="SAM" id="SignalP"/>
    </source>
</evidence>
<keyword evidence="4" id="KW-0813">Transport</keyword>
<keyword evidence="6" id="KW-0574">Periplasm</keyword>
<name>A0A317CIM9_9GAMM</name>
<dbReference type="InterPro" id="IPR005967">
    <property type="entry name" value="ThiB"/>
</dbReference>
<comment type="caution">
    <text evidence="8">The sequence shown here is derived from an EMBL/GenBank/DDBJ whole genome shotgun (WGS) entry which is preliminary data.</text>
</comment>
<keyword evidence="5 7" id="KW-0732">Signal</keyword>
<comment type="subcellular location">
    <subcellularLocation>
        <location evidence="1">Periplasm</location>
    </subcellularLocation>
</comment>
<dbReference type="RefSeq" id="WP_109823144.1">
    <property type="nucleotide sequence ID" value="NZ_QGKL01000029.1"/>
</dbReference>
<reference evidence="8 9" key="1">
    <citation type="submission" date="2018-05" db="EMBL/GenBank/DDBJ databases">
        <title>Leucothrix arctica sp. nov., isolated from Arctic seawater.</title>
        <authorList>
            <person name="Choi A."/>
            <person name="Baek K."/>
        </authorList>
    </citation>
    <scope>NUCLEOTIDE SEQUENCE [LARGE SCALE GENOMIC DNA]</scope>
    <source>
        <strain evidence="8 9">IMCC9719</strain>
    </source>
</reference>
<evidence type="ECO:0000256" key="3">
    <source>
        <dbReference type="ARBA" id="ARBA00019815"/>
    </source>
</evidence>
<dbReference type="SUPFAM" id="SSF53850">
    <property type="entry name" value="Periplasmic binding protein-like II"/>
    <property type="match status" value="1"/>
</dbReference>
<keyword evidence="9" id="KW-1185">Reference proteome</keyword>
<organism evidence="8 9">
    <name type="scientific">Leucothrix arctica</name>
    <dbReference type="NCBI Taxonomy" id="1481894"/>
    <lineage>
        <taxon>Bacteria</taxon>
        <taxon>Pseudomonadati</taxon>
        <taxon>Pseudomonadota</taxon>
        <taxon>Gammaproteobacteria</taxon>
        <taxon>Thiotrichales</taxon>
        <taxon>Thiotrichaceae</taxon>
        <taxon>Leucothrix</taxon>
    </lineage>
</organism>
<dbReference type="GO" id="GO:0030976">
    <property type="term" value="F:thiamine pyrophosphate binding"/>
    <property type="evidence" value="ECO:0007669"/>
    <property type="project" value="TreeGrafter"/>
</dbReference>
<dbReference type="NCBIfam" id="TIGR01276">
    <property type="entry name" value="thiB"/>
    <property type="match status" value="1"/>
</dbReference>
<evidence type="ECO:0000256" key="6">
    <source>
        <dbReference type="ARBA" id="ARBA00022764"/>
    </source>
</evidence>
<protein>
    <recommendedName>
        <fullName evidence="3">Thiamine-binding periplasmic protein</fullName>
    </recommendedName>
</protein>
<evidence type="ECO:0000256" key="2">
    <source>
        <dbReference type="ARBA" id="ARBA00008520"/>
    </source>
</evidence>
<evidence type="ECO:0000313" key="8">
    <source>
        <dbReference type="EMBL" id="PWQ96172.1"/>
    </source>
</evidence>
<dbReference type="PANTHER" id="PTHR30006">
    <property type="entry name" value="THIAMINE-BINDING PERIPLASMIC PROTEIN-RELATED"/>
    <property type="match status" value="1"/>
</dbReference>
<dbReference type="AlphaFoldDB" id="A0A317CIM9"/>
<dbReference type="NCBIfam" id="TIGR01254">
    <property type="entry name" value="sfuA"/>
    <property type="match status" value="1"/>
</dbReference>
<comment type="similarity">
    <text evidence="2">Belongs to the bacterial solute-binding protein 1 family.</text>
</comment>
<dbReference type="PANTHER" id="PTHR30006:SF3">
    <property type="entry name" value="THIAMINE-BINDING PERIPLASMIC PROTEIN"/>
    <property type="match status" value="1"/>
</dbReference>
<evidence type="ECO:0000256" key="5">
    <source>
        <dbReference type="ARBA" id="ARBA00022729"/>
    </source>
</evidence>
<dbReference type="Gene3D" id="3.40.190.10">
    <property type="entry name" value="Periplasmic binding protein-like II"/>
    <property type="match status" value="2"/>
</dbReference>
<dbReference type="EMBL" id="QGKL01000029">
    <property type="protein sequence ID" value="PWQ96172.1"/>
    <property type="molecule type" value="Genomic_DNA"/>
</dbReference>
<dbReference type="InterPro" id="IPR006059">
    <property type="entry name" value="SBP"/>
</dbReference>
<dbReference type="GO" id="GO:0030975">
    <property type="term" value="F:thiamine binding"/>
    <property type="evidence" value="ECO:0007669"/>
    <property type="project" value="InterPro"/>
</dbReference>
<accession>A0A317CIM9</accession>
<evidence type="ECO:0000256" key="4">
    <source>
        <dbReference type="ARBA" id="ARBA00022448"/>
    </source>
</evidence>
<dbReference type="GO" id="GO:0015888">
    <property type="term" value="P:thiamine transport"/>
    <property type="evidence" value="ECO:0007669"/>
    <property type="project" value="InterPro"/>
</dbReference>
<dbReference type="CDD" id="cd13545">
    <property type="entry name" value="PBP2_TbpA"/>
    <property type="match status" value="1"/>
</dbReference>
<dbReference type="Proteomes" id="UP000245506">
    <property type="component" value="Unassembled WGS sequence"/>
</dbReference>
<feature type="chain" id="PRO_5016298113" description="Thiamine-binding periplasmic protein" evidence="7">
    <location>
        <begin position="20"/>
        <end position="325"/>
    </location>
</feature>
<dbReference type="InterPro" id="IPR005948">
    <property type="entry name" value="ThiB-like"/>
</dbReference>
<evidence type="ECO:0000256" key="1">
    <source>
        <dbReference type="ARBA" id="ARBA00004418"/>
    </source>
</evidence>
<feature type="signal peptide" evidence="7">
    <location>
        <begin position="1"/>
        <end position="19"/>
    </location>
</feature>
<proteinExistence type="inferred from homology"/>
<gene>
    <name evidence="8" type="ORF">DKT75_09245</name>
</gene>
<dbReference type="OrthoDB" id="8013425at2"/>
<dbReference type="GO" id="GO:0030288">
    <property type="term" value="C:outer membrane-bounded periplasmic space"/>
    <property type="evidence" value="ECO:0007669"/>
    <property type="project" value="InterPro"/>
</dbReference>
<evidence type="ECO:0000313" key="9">
    <source>
        <dbReference type="Proteomes" id="UP000245506"/>
    </source>
</evidence>
<sequence length="325" mass="35957">MKKLGLLLSSLALCTAAQAADLTVYTYDSFNSDWGPGPKLEAAFEKQCDCDIEFVTVDDGVSILNRLRIEGAKSKADVIVGIDDALMEITRDMGLVAEHGQSLDDLEPSLNWTDTEFAPVDYGFFSFVYDSSKIETPVTSLKELVESDAKVIYQDPRTSTVGQGLLLWMKSVYGDKADEAWKQLAQNTVTVTKGWSEAYSMFLKGESDYVLSYSTSPAYHIVAEEKTQYKAAKFSEGHTTQVEVAAVLKNSKNQALGKKFVGFLLSEEAQKILPVTNWMLPTRAGIELPEAFGTLIQPKRIGFTPAEVAEGRRDWVKEWRTSAAK</sequence>